<feature type="domain" description="JmjC" evidence="17">
    <location>
        <begin position="123"/>
        <end position="300"/>
    </location>
</feature>
<comment type="cofactor">
    <cofactor evidence="1">
        <name>Fe(2+)</name>
        <dbReference type="ChEBI" id="CHEBI:29033"/>
    </cofactor>
</comment>
<evidence type="ECO:0000256" key="3">
    <source>
        <dbReference type="ARBA" id="ARBA00004496"/>
    </source>
</evidence>
<evidence type="ECO:0000256" key="15">
    <source>
        <dbReference type="ARBA" id="ARBA00078699"/>
    </source>
</evidence>
<dbReference type="OMA" id="YWHDMEF"/>
<comment type="function">
    <text evidence="11">Bifunctional enzyme that acts both as an endopeptidase and 2-oxoglutarate-dependent monooxygenase. Endopeptidase that cleaves histones N-terminal tails at the carboxyl side of methylated arginine or lysine residues, to generate 'tailless nucleosomes', which may trigger transcription elongation. Preferentially recognizes and cleaves monomethylated and dimethylated arginine residues of histones H2, H3 and H4. After initial cleavage, continues to digest histones tails via its aminopeptidase activity. Additionally, may play a role in protein biosynthesis by modifying the translation machinery. Acts as a Fe(2+) and 2-oxoglutarate-dependent monooxygenase, catalyzing (S)-stereospecific hydroxylation at C-3 of 'Lys-22' of DRG1 and 'Lys-21' of DRG2 translation factors (TRAFAC), promoting their interaction with ribonucleic acids (RNA).</text>
</comment>
<reference evidence="19" key="1">
    <citation type="journal article" date="2002" name="Science">
        <title>The draft genome of Ciona intestinalis: insights into chordate and vertebrate origins.</title>
        <authorList>
            <person name="Dehal P."/>
            <person name="Satou Y."/>
            <person name="Campbell R.K."/>
            <person name="Chapman J."/>
            <person name="Degnan B."/>
            <person name="De Tomaso A."/>
            <person name="Davidson B."/>
            <person name="Di Gregorio A."/>
            <person name="Gelpke M."/>
            <person name="Goodstein D.M."/>
            <person name="Harafuji N."/>
            <person name="Hastings K.E."/>
            <person name="Ho I."/>
            <person name="Hotta K."/>
            <person name="Huang W."/>
            <person name="Kawashima T."/>
            <person name="Lemaire P."/>
            <person name="Martinez D."/>
            <person name="Meinertzhagen I.A."/>
            <person name="Necula S."/>
            <person name="Nonaka M."/>
            <person name="Putnam N."/>
            <person name="Rash S."/>
            <person name="Saiga H."/>
            <person name="Satake M."/>
            <person name="Terry A."/>
            <person name="Yamada L."/>
            <person name="Wang H.G."/>
            <person name="Awazu S."/>
            <person name="Azumi K."/>
            <person name="Boore J."/>
            <person name="Branno M."/>
            <person name="Chin-Bow S."/>
            <person name="DeSantis R."/>
            <person name="Doyle S."/>
            <person name="Francino P."/>
            <person name="Keys D.N."/>
            <person name="Haga S."/>
            <person name="Hayashi H."/>
            <person name="Hino K."/>
            <person name="Imai K.S."/>
            <person name="Inaba K."/>
            <person name="Kano S."/>
            <person name="Kobayashi K."/>
            <person name="Kobayashi M."/>
            <person name="Lee B.I."/>
            <person name="Makabe K.W."/>
            <person name="Manohar C."/>
            <person name="Matassi G."/>
            <person name="Medina M."/>
            <person name="Mochizuki Y."/>
            <person name="Mount S."/>
            <person name="Morishita T."/>
            <person name="Miura S."/>
            <person name="Nakayama A."/>
            <person name="Nishizaka S."/>
            <person name="Nomoto H."/>
            <person name="Ohta F."/>
            <person name="Oishi K."/>
            <person name="Rigoutsos I."/>
            <person name="Sano M."/>
            <person name="Sasaki A."/>
            <person name="Sasakura Y."/>
            <person name="Shoguchi E."/>
            <person name="Shin-i T."/>
            <person name="Spagnuolo A."/>
            <person name="Stainier D."/>
            <person name="Suzuki M.M."/>
            <person name="Tassy O."/>
            <person name="Takatori N."/>
            <person name="Tokuoka M."/>
            <person name="Yagi K."/>
            <person name="Yoshizaki F."/>
            <person name="Wada S."/>
            <person name="Zhang C."/>
            <person name="Hyatt P.D."/>
            <person name="Larimer F."/>
            <person name="Detter C."/>
            <person name="Doggett N."/>
            <person name="Glavina T."/>
            <person name="Hawkins T."/>
            <person name="Richardson P."/>
            <person name="Lucas S."/>
            <person name="Kohara Y."/>
            <person name="Levine M."/>
            <person name="Satoh N."/>
            <person name="Rokhsar D.S."/>
        </authorList>
    </citation>
    <scope>NUCLEOTIDE SEQUENCE [LARGE SCALE GENOMIC DNA]</scope>
</reference>
<evidence type="ECO:0000256" key="9">
    <source>
        <dbReference type="ARBA" id="ARBA00023157"/>
    </source>
</evidence>
<keyword evidence="9" id="KW-1015">Disulfide bond</keyword>
<dbReference type="FunFam" id="2.60.120.10:FF:000059">
    <property type="entry name" value="jmjC domain-containing protein 7"/>
    <property type="match status" value="1"/>
</dbReference>
<evidence type="ECO:0000256" key="1">
    <source>
        <dbReference type="ARBA" id="ARBA00001954"/>
    </source>
</evidence>
<dbReference type="FunCoup" id="A0A1W2W5D3">
    <property type="interactions" value="20"/>
</dbReference>
<dbReference type="Gene3D" id="2.60.120.10">
    <property type="entry name" value="Jelly Rolls"/>
    <property type="match status" value="1"/>
</dbReference>
<dbReference type="PROSITE" id="PS51184">
    <property type="entry name" value="JMJC"/>
    <property type="match status" value="1"/>
</dbReference>
<dbReference type="RefSeq" id="XP_026691491.1">
    <property type="nucleotide sequence ID" value="XM_026835690.1"/>
</dbReference>
<dbReference type="GO" id="GO:0005737">
    <property type="term" value="C:cytoplasm"/>
    <property type="evidence" value="ECO:0000318"/>
    <property type="project" value="GO_Central"/>
</dbReference>
<evidence type="ECO:0000256" key="6">
    <source>
        <dbReference type="ARBA" id="ARBA00022801"/>
    </source>
</evidence>
<dbReference type="STRING" id="7719.ENSCINP00000034292"/>
<comment type="subcellular location">
    <subcellularLocation>
        <location evidence="3">Cytoplasm</location>
    </subcellularLocation>
    <subcellularLocation>
        <location evidence="2">Nucleus</location>
    </subcellularLocation>
</comment>
<evidence type="ECO:0000256" key="10">
    <source>
        <dbReference type="ARBA" id="ARBA00023242"/>
    </source>
</evidence>
<keyword evidence="4" id="KW-0963">Cytoplasm</keyword>
<dbReference type="KEGG" id="cin:100181237"/>
<keyword evidence="7" id="KW-0560">Oxidoreductase</keyword>
<evidence type="ECO:0000256" key="11">
    <source>
        <dbReference type="ARBA" id="ARBA00054742"/>
    </source>
</evidence>
<dbReference type="GO" id="GO:0004175">
    <property type="term" value="F:endopeptidase activity"/>
    <property type="evidence" value="ECO:0000318"/>
    <property type="project" value="GO_Central"/>
</dbReference>
<reference evidence="18" key="2">
    <citation type="journal article" date="2008" name="Genome Biol.">
        <title>Improved genome assembly and evidence-based global gene model set for the chordate Ciona intestinalis: new insight into intron and operon populations.</title>
        <authorList>
            <person name="Satou Y."/>
            <person name="Mineta K."/>
            <person name="Ogasawara M."/>
            <person name="Sasakura Y."/>
            <person name="Shoguchi E."/>
            <person name="Ueno K."/>
            <person name="Yamada L."/>
            <person name="Matsumoto J."/>
            <person name="Wasserscheid J."/>
            <person name="Dewar K."/>
            <person name="Wiley G.B."/>
            <person name="Macmil S.L."/>
            <person name="Roe B.A."/>
            <person name="Zeller R.W."/>
            <person name="Hastings K.E."/>
            <person name="Lemaire P."/>
            <person name="Lindquist E."/>
            <person name="Endo T."/>
            <person name="Hotta K."/>
            <person name="Inaba K."/>
        </authorList>
    </citation>
    <scope>NUCLEOTIDE SEQUENCE [LARGE SCALE GENOMIC DNA]</scope>
    <source>
        <strain evidence="18">wild type</strain>
    </source>
</reference>
<dbReference type="SUPFAM" id="SSF51197">
    <property type="entry name" value="Clavaminate synthase-like"/>
    <property type="match status" value="1"/>
</dbReference>
<dbReference type="GO" id="GO:0046872">
    <property type="term" value="F:metal ion binding"/>
    <property type="evidence" value="ECO:0007669"/>
    <property type="project" value="UniProtKB-KW"/>
</dbReference>
<dbReference type="EC" id="1.14.11.63" evidence="13"/>
<evidence type="ECO:0000256" key="12">
    <source>
        <dbReference type="ARBA" id="ARBA00061908"/>
    </source>
</evidence>
<dbReference type="EMBL" id="EAAA01002595">
    <property type="status" value="NOT_ANNOTATED_CDS"/>
    <property type="molecule type" value="Genomic_DNA"/>
</dbReference>
<dbReference type="AlphaFoldDB" id="A0A1W2W5D3"/>
<keyword evidence="8" id="KW-0408">Iron</keyword>
<evidence type="ECO:0000256" key="13">
    <source>
        <dbReference type="ARBA" id="ARBA00066577"/>
    </source>
</evidence>
<dbReference type="Ensembl" id="ENSCINT00000030539.1">
    <property type="protein sequence ID" value="ENSCINP00000034292.1"/>
    <property type="gene ID" value="ENSCING00000022230.1"/>
</dbReference>
<dbReference type="InterPro" id="IPR003347">
    <property type="entry name" value="JmjC_dom"/>
</dbReference>
<dbReference type="Pfam" id="PF13621">
    <property type="entry name" value="Cupin_8"/>
    <property type="match status" value="1"/>
</dbReference>
<dbReference type="GO" id="GO:0016706">
    <property type="term" value="F:2-oxoglutarate-dependent dioxygenase activity"/>
    <property type="evidence" value="ECO:0000318"/>
    <property type="project" value="GO_Central"/>
</dbReference>
<dbReference type="GeneTree" id="ENSGT00900000141196"/>
<dbReference type="Proteomes" id="UP000008144">
    <property type="component" value="Chromosome 8"/>
</dbReference>
<evidence type="ECO:0000313" key="19">
    <source>
        <dbReference type="Proteomes" id="UP000008144"/>
    </source>
</evidence>
<keyword evidence="5" id="KW-0479">Metal-binding</keyword>
<dbReference type="GeneID" id="100181237"/>
<organism evidence="18 19">
    <name type="scientific">Ciona intestinalis</name>
    <name type="common">Transparent sea squirt</name>
    <name type="synonym">Ascidia intestinalis</name>
    <dbReference type="NCBI Taxonomy" id="7719"/>
    <lineage>
        <taxon>Eukaryota</taxon>
        <taxon>Metazoa</taxon>
        <taxon>Chordata</taxon>
        <taxon>Tunicata</taxon>
        <taxon>Ascidiacea</taxon>
        <taxon>Phlebobranchia</taxon>
        <taxon>Cionidae</taxon>
        <taxon>Ciona</taxon>
    </lineage>
</organism>
<comment type="subunit">
    <text evidence="12">Homodimer; disulfide-linked. Interacts with DRG1 and DRG2.</text>
</comment>
<keyword evidence="19" id="KW-1185">Reference proteome</keyword>
<evidence type="ECO:0000313" key="18">
    <source>
        <dbReference type="Ensembl" id="ENSCINP00000034292.1"/>
    </source>
</evidence>
<evidence type="ECO:0000256" key="14">
    <source>
        <dbReference type="ARBA" id="ARBA00071397"/>
    </source>
</evidence>
<dbReference type="eggNOG" id="KOG2508">
    <property type="taxonomic scope" value="Eukaryota"/>
</dbReference>
<dbReference type="SMART" id="SM00558">
    <property type="entry name" value="JmjC"/>
    <property type="match status" value="1"/>
</dbReference>
<sequence>MNQELNSILKECSTEARELYLPSIVERYDGAPSALEFHRKWVSRNIPCLFQNAINHWPALEKWECPYLAEKLGDKVIQVAVTPDGYADAVRHEKFMLPMEESMTFASFIEKLFDKTSSDAYYIQKQNSNLTIDFPELLCDVDSDFAWANEAFNCKPDAVNFWMGEKKAVTSLHKDHYENLYCVIKGEKTFTLIPPSDRPFIPYKTYPCYKHFFDKVWKIRKVCNLQNVPWIPIDPLKPDLKRYPKYSHARPITCNVKAGEVLYLPSLWFHHVQQADATIAVNYWYDMDFDIKYMYFQTLDKLTQHNHL</sequence>
<evidence type="ECO:0000256" key="16">
    <source>
        <dbReference type="ARBA" id="ARBA00082910"/>
    </source>
</evidence>
<keyword evidence="6" id="KW-0378">Hydrolase</keyword>
<dbReference type="PANTHER" id="PTHR12461:SF99">
    <property type="entry name" value="BIFUNCTIONAL PEPTIDASE AND (3S)-LYSYL HYDROXYLASE JMJD7"/>
    <property type="match status" value="1"/>
</dbReference>
<dbReference type="GO" id="GO:0106155">
    <property type="term" value="F:peptidyl-lysine 3-dioxygenase activity"/>
    <property type="evidence" value="ECO:0007669"/>
    <property type="project" value="UniProtKB-EC"/>
</dbReference>
<evidence type="ECO:0000259" key="17">
    <source>
        <dbReference type="PROSITE" id="PS51184"/>
    </source>
</evidence>
<reference evidence="18" key="4">
    <citation type="submission" date="2025-09" db="UniProtKB">
        <authorList>
            <consortium name="Ensembl"/>
        </authorList>
    </citation>
    <scope>IDENTIFICATION</scope>
</reference>
<keyword evidence="10" id="KW-0539">Nucleus</keyword>
<name>A0A1W2W5D3_CIOIN</name>
<dbReference type="InterPro" id="IPR041667">
    <property type="entry name" value="Cupin_8"/>
</dbReference>
<protein>
    <recommendedName>
        <fullName evidence="14">Bifunctional peptidase and (3S)-lysyl hydroxylase JMJD7</fullName>
        <ecNumber evidence="13">1.14.11.63</ecNumber>
    </recommendedName>
    <alternativeName>
        <fullName evidence="15">JmjC domain-containing protein 7</fullName>
    </alternativeName>
    <alternativeName>
        <fullName evidence="16">Jumonji domain-containing protein 7</fullName>
    </alternativeName>
</protein>
<evidence type="ECO:0000256" key="2">
    <source>
        <dbReference type="ARBA" id="ARBA00004123"/>
    </source>
</evidence>
<gene>
    <name evidence="18" type="primary">LOC100181237</name>
</gene>
<proteinExistence type="predicted"/>
<reference evidence="18" key="3">
    <citation type="submission" date="2025-08" db="UniProtKB">
        <authorList>
            <consortium name="Ensembl"/>
        </authorList>
    </citation>
    <scope>IDENTIFICATION</scope>
</reference>
<dbReference type="PANTHER" id="PTHR12461">
    <property type="entry name" value="HYPOXIA-INDUCIBLE FACTOR 1 ALPHA INHIBITOR-RELATED"/>
    <property type="match status" value="1"/>
</dbReference>
<evidence type="ECO:0000256" key="5">
    <source>
        <dbReference type="ARBA" id="ARBA00022723"/>
    </source>
</evidence>
<evidence type="ECO:0000256" key="4">
    <source>
        <dbReference type="ARBA" id="ARBA00022490"/>
    </source>
</evidence>
<dbReference type="InterPro" id="IPR014710">
    <property type="entry name" value="RmlC-like_jellyroll"/>
</dbReference>
<evidence type="ECO:0000256" key="8">
    <source>
        <dbReference type="ARBA" id="ARBA00023004"/>
    </source>
</evidence>
<dbReference type="OrthoDB" id="415358at2759"/>
<dbReference type="InParanoid" id="A0A1W2W5D3"/>
<accession>A0A1W2W5D3</accession>
<dbReference type="GO" id="GO:0005634">
    <property type="term" value="C:nucleus"/>
    <property type="evidence" value="ECO:0007669"/>
    <property type="project" value="UniProtKB-SubCell"/>
</dbReference>
<accession>H2XXA8</accession>
<evidence type="ECO:0000256" key="7">
    <source>
        <dbReference type="ARBA" id="ARBA00023002"/>
    </source>
</evidence>